<dbReference type="InParanoid" id="A0A059DEJ9"/>
<protein>
    <submittedName>
        <fullName evidence="2">Uncharacterized protein</fullName>
    </submittedName>
</protein>
<dbReference type="AlphaFoldDB" id="A0A059DEJ9"/>
<reference evidence="2" key="1">
    <citation type="submission" date="2013-07" db="EMBL/GenBank/DDBJ databases">
        <title>The genome of Eucalyptus grandis.</title>
        <authorList>
            <person name="Schmutz J."/>
            <person name="Hayes R."/>
            <person name="Myburg A."/>
            <person name="Tuskan G."/>
            <person name="Grattapaglia D."/>
            <person name="Rokhsar D.S."/>
        </authorList>
    </citation>
    <scope>NUCLEOTIDE SEQUENCE</scope>
    <source>
        <tissue evidence="2">Leaf extractions</tissue>
    </source>
</reference>
<evidence type="ECO:0000256" key="1">
    <source>
        <dbReference type="ARBA" id="ARBA00009861"/>
    </source>
</evidence>
<dbReference type="InterPro" id="IPR050317">
    <property type="entry name" value="Plant_Fungal_Acyltransferase"/>
</dbReference>
<gene>
    <name evidence="2" type="ORF">EUGRSUZ_A01026</name>
</gene>
<dbReference type="eggNOG" id="ENOG502QS3E">
    <property type="taxonomic scope" value="Eukaryota"/>
</dbReference>
<dbReference type="GO" id="GO:0016747">
    <property type="term" value="F:acyltransferase activity, transferring groups other than amino-acyl groups"/>
    <property type="evidence" value="ECO:0000318"/>
    <property type="project" value="GO_Central"/>
</dbReference>
<dbReference type="Gramene" id="KCW88670">
    <property type="protein sequence ID" value="KCW88670"/>
    <property type="gene ID" value="EUGRSUZ_A01026"/>
</dbReference>
<dbReference type="InterPro" id="IPR023213">
    <property type="entry name" value="CAT-like_dom_sf"/>
</dbReference>
<organism evidence="2">
    <name type="scientific">Eucalyptus grandis</name>
    <name type="common">Flooded gum</name>
    <dbReference type="NCBI Taxonomy" id="71139"/>
    <lineage>
        <taxon>Eukaryota</taxon>
        <taxon>Viridiplantae</taxon>
        <taxon>Streptophyta</taxon>
        <taxon>Embryophyta</taxon>
        <taxon>Tracheophyta</taxon>
        <taxon>Spermatophyta</taxon>
        <taxon>Magnoliopsida</taxon>
        <taxon>eudicotyledons</taxon>
        <taxon>Gunneridae</taxon>
        <taxon>Pentapetalae</taxon>
        <taxon>rosids</taxon>
        <taxon>malvids</taxon>
        <taxon>Myrtales</taxon>
        <taxon>Myrtaceae</taxon>
        <taxon>Myrtoideae</taxon>
        <taxon>Eucalypteae</taxon>
        <taxon>Eucalyptus</taxon>
    </lineage>
</organism>
<sequence length="458" mass="50277">MVSQTILRHIISRGSSRSGRLLIRGFSTATEALAVNGSALAVRKFEPIVVQPESKTPDGSYFLSSLDQAIPFTMKTIHRYEKGGDNVGDVLKQALSKALVHYYPLAGSMAISPQGNFMVDLTQKAAPFVEAEADCSLDVLGDVRIPNPAVTNKLTYSDPNAKNILETPLLSAQVTRFKCGGFTLGVGISHSLADGPSGMNFINSWAEIARGKPVSAVPFLDRTLLKSRMPPRTKYPYDDFVEITDTSDMEQLYQKDPMVYKLFSFDPEKIAAIKKLALSDGKLKSCSSFAAVSALVWRARSKALKMKPQQLTKIRMLADVRSKFEKPLPQNYFGNAVVTTAGLATTGELCEKPISFAVEQIQKAVECVDEEYVWTRMAFGDTYRPQLSSVGTLVISSWTRFDYSMSNFGWGNPSQFGCGDLGRELCVFMPEGEGKKGIAVVLVLPHSAMNTFEELVQI</sequence>
<dbReference type="PANTHER" id="PTHR31642:SF318">
    <property type="entry name" value="OMEGA-HYDROXYPALMITATE O-FERULOYL TRANSFERASE"/>
    <property type="match status" value="1"/>
</dbReference>
<dbReference type="KEGG" id="egr:104434553"/>
<dbReference type="EMBL" id="KK198753">
    <property type="protein sequence ID" value="KCW88670.1"/>
    <property type="molecule type" value="Genomic_DNA"/>
</dbReference>
<dbReference type="PANTHER" id="PTHR31642">
    <property type="entry name" value="TRICHOTHECENE 3-O-ACETYLTRANSFERASE"/>
    <property type="match status" value="1"/>
</dbReference>
<dbReference type="STRING" id="71139.A0A059DEJ9"/>
<proteinExistence type="inferred from homology"/>
<name>A0A059DEJ9_EUCGR</name>
<comment type="similarity">
    <text evidence="1">Belongs to the plant acyltransferase family.</text>
</comment>
<dbReference type="OrthoDB" id="671439at2759"/>
<dbReference type="Gene3D" id="3.30.559.10">
    <property type="entry name" value="Chloramphenicol acetyltransferase-like domain"/>
    <property type="match status" value="2"/>
</dbReference>
<evidence type="ECO:0000313" key="2">
    <source>
        <dbReference type="EMBL" id="KCW88670.1"/>
    </source>
</evidence>
<accession>A0A059DEJ9</accession>
<dbReference type="Pfam" id="PF02458">
    <property type="entry name" value="Transferase"/>
    <property type="match status" value="1"/>
</dbReference>